<dbReference type="Pfam" id="PF02535">
    <property type="entry name" value="Zip"/>
    <property type="match status" value="1"/>
</dbReference>
<dbReference type="PANTHER" id="PTHR11040:SF205">
    <property type="entry name" value="ZINC TRANSPORTER ZUPT"/>
    <property type="match status" value="1"/>
</dbReference>
<keyword evidence="3 5" id="KW-1133">Transmembrane helix</keyword>
<dbReference type="InterPro" id="IPR003689">
    <property type="entry name" value="ZIP"/>
</dbReference>
<proteinExistence type="predicted"/>
<feature type="transmembrane region" description="Helical" evidence="5">
    <location>
        <begin position="20"/>
        <end position="41"/>
    </location>
</feature>
<dbReference type="GO" id="GO:0016020">
    <property type="term" value="C:membrane"/>
    <property type="evidence" value="ECO:0007669"/>
    <property type="project" value="UniProtKB-SubCell"/>
</dbReference>
<evidence type="ECO:0000256" key="1">
    <source>
        <dbReference type="ARBA" id="ARBA00004141"/>
    </source>
</evidence>
<dbReference type="AlphaFoldDB" id="A0A9N8DR41"/>
<dbReference type="Proteomes" id="UP001153069">
    <property type="component" value="Unassembled WGS sequence"/>
</dbReference>
<keyword evidence="4 5" id="KW-0472">Membrane</keyword>
<name>A0A9N8DR41_9STRA</name>
<comment type="subcellular location">
    <subcellularLocation>
        <location evidence="1">Membrane</location>
        <topology evidence="1">Multi-pass membrane protein</topology>
    </subcellularLocation>
</comment>
<feature type="transmembrane region" description="Helical" evidence="5">
    <location>
        <begin position="62"/>
        <end position="82"/>
    </location>
</feature>
<comment type="caution">
    <text evidence="6">The sequence shown here is derived from an EMBL/GenBank/DDBJ whole genome shotgun (WGS) entry which is preliminary data.</text>
</comment>
<feature type="transmembrane region" description="Helical" evidence="5">
    <location>
        <begin position="388"/>
        <end position="408"/>
    </location>
</feature>
<accession>A0A9N8DR41</accession>
<dbReference type="EMBL" id="CAICTM010000227">
    <property type="protein sequence ID" value="CAB9505349.1"/>
    <property type="molecule type" value="Genomic_DNA"/>
</dbReference>
<feature type="transmembrane region" description="Helical" evidence="5">
    <location>
        <begin position="359"/>
        <end position="376"/>
    </location>
</feature>
<dbReference type="PANTHER" id="PTHR11040">
    <property type="entry name" value="ZINC/IRON TRANSPORTER"/>
    <property type="match status" value="1"/>
</dbReference>
<evidence type="ECO:0000256" key="4">
    <source>
        <dbReference type="ARBA" id="ARBA00023136"/>
    </source>
</evidence>
<keyword evidence="2 5" id="KW-0812">Transmembrane</keyword>
<feature type="transmembrane region" description="Helical" evidence="5">
    <location>
        <begin position="102"/>
        <end position="124"/>
    </location>
</feature>
<organism evidence="6 7">
    <name type="scientific">Seminavis robusta</name>
    <dbReference type="NCBI Taxonomy" id="568900"/>
    <lineage>
        <taxon>Eukaryota</taxon>
        <taxon>Sar</taxon>
        <taxon>Stramenopiles</taxon>
        <taxon>Ochrophyta</taxon>
        <taxon>Bacillariophyta</taxon>
        <taxon>Bacillariophyceae</taxon>
        <taxon>Bacillariophycidae</taxon>
        <taxon>Naviculales</taxon>
        <taxon>Naviculaceae</taxon>
        <taxon>Seminavis</taxon>
    </lineage>
</organism>
<sequence length="409" mass="44593">MVEIVSVIQNDRHDESLNLMPLYMSTIAGMSTCLGAVWVLFQKRPTRGRRSSNEPVIQPSTMCFSLALAGSVMVTVSVVSIIPECLRDDDYDGDDKYRMIPLWSMTALIRMACHILGYVLYFLLAKFAFPEPDEILGLHARDSSMIDTIIDTELANELLLEESCTHDPVDNKVTIKEVPTTSSTTTSTTPGKLSPVRTAARNRRMEKGTAAAAAVVVSIPPVPPTKEKPDFFRHLSRLSSGADLESTESRRAWRVAMLLFLSLSVHNFPEGLAVAASAMESPQLGWKVCIGIMIHNIPEGISIAVPCMAARPDSPWLAFGLSALSGLAEPFGAFVAMFALRDIGNDGVEAGLWFNMENVLAFVAGIMIMVAVAELFPEALRHTSQGKFHFVAGTLAGVLLMLATELYLE</sequence>
<evidence type="ECO:0000313" key="7">
    <source>
        <dbReference type="Proteomes" id="UP001153069"/>
    </source>
</evidence>
<keyword evidence="7" id="KW-1185">Reference proteome</keyword>
<evidence type="ECO:0000256" key="3">
    <source>
        <dbReference type="ARBA" id="ARBA00022989"/>
    </source>
</evidence>
<reference evidence="6" key="1">
    <citation type="submission" date="2020-06" db="EMBL/GenBank/DDBJ databases">
        <authorList>
            <consortium name="Plant Systems Biology data submission"/>
        </authorList>
    </citation>
    <scope>NUCLEOTIDE SEQUENCE</scope>
    <source>
        <strain evidence="6">D6</strain>
    </source>
</reference>
<dbReference type="GO" id="GO:0005385">
    <property type="term" value="F:zinc ion transmembrane transporter activity"/>
    <property type="evidence" value="ECO:0007669"/>
    <property type="project" value="TreeGrafter"/>
</dbReference>
<evidence type="ECO:0000256" key="5">
    <source>
        <dbReference type="SAM" id="Phobius"/>
    </source>
</evidence>
<protein>
    <submittedName>
        <fullName evidence="6">Zinc transporter ZupT</fullName>
    </submittedName>
</protein>
<gene>
    <name evidence="6" type="ORF">SEMRO_228_G092670.1</name>
</gene>
<feature type="transmembrane region" description="Helical" evidence="5">
    <location>
        <begin position="316"/>
        <end position="339"/>
    </location>
</feature>
<dbReference type="OrthoDB" id="262547at2759"/>
<evidence type="ECO:0000256" key="2">
    <source>
        <dbReference type="ARBA" id="ARBA00022692"/>
    </source>
</evidence>
<evidence type="ECO:0000313" key="6">
    <source>
        <dbReference type="EMBL" id="CAB9505349.1"/>
    </source>
</evidence>